<dbReference type="InterPro" id="IPR002347">
    <property type="entry name" value="SDR_fam"/>
</dbReference>
<reference evidence="3 4" key="1">
    <citation type="submission" date="2024-03" db="EMBL/GenBank/DDBJ databases">
        <title>Aureococcus anophagefferens CCMP1851 and Kratosvirus quantuckense: Draft genome of a second virus-susceptible host strain in the model system.</title>
        <authorList>
            <person name="Chase E."/>
            <person name="Truchon A.R."/>
            <person name="Schepens W."/>
            <person name="Wilhelm S.W."/>
        </authorList>
    </citation>
    <scope>NUCLEOTIDE SEQUENCE [LARGE SCALE GENOMIC DNA]</scope>
    <source>
        <strain evidence="3 4">CCMP1851</strain>
    </source>
</reference>
<evidence type="ECO:0000256" key="1">
    <source>
        <dbReference type="ARBA" id="ARBA00023002"/>
    </source>
</evidence>
<proteinExistence type="predicted"/>
<dbReference type="PANTHER" id="PTHR42898">
    <property type="entry name" value="TROPINONE REDUCTASE"/>
    <property type="match status" value="1"/>
</dbReference>
<dbReference type="SUPFAM" id="SSF51735">
    <property type="entry name" value="NAD(P)-binding Rossmann-fold domains"/>
    <property type="match status" value="1"/>
</dbReference>
<keyword evidence="4" id="KW-1185">Reference proteome</keyword>
<feature type="domain" description="CSD" evidence="2">
    <location>
        <begin position="275"/>
        <end position="339"/>
    </location>
</feature>
<dbReference type="InterPro" id="IPR045000">
    <property type="entry name" value="TR"/>
</dbReference>
<feature type="domain" description="CSD" evidence="2">
    <location>
        <begin position="375"/>
        <end position="438"/>
    </location>
</feature>
<accession>A0ABR1FIV9</accession>
<keyword evidence="1" id="KW-0560">Oxidoreductase</keyword>
<dbReference type="SUPFAM" id="SSF50249">
    <property type="entry name" value="Nucleic acid-binding proteins"/>
    <property type="match status" value="2"/>
</dbReference>
<organism evidence="3 4">
    <name type="scientific">Aureococcus anophagefferens</name>
    <name type="common">Harmful bloom alga</name>
    <dbReference type="NCBI Taxonomy" id="44056"/>
    <lineage>
        <taxon>Eukaryota</taxon>
        <taxon>Sar</taxon>
        <taxon>Stramenopiles</taxon>
        <taxon>Ochrophyta</taxon>
        <taxon>Pelagophyceae</taxon>
        <taxon>Pelagomonadales</taxon>
        <taxon>Pelagomonadaceae</taxon>
        <taxon>Aureococcus</taxon>
    </lineage>
</organism>
<dbReference type="Gene3D" id="2.40.50.140">
    <property type="entry name" value="Nucleic acid-binding proteins"/>
    <property type="match status" value="2"/>
</dbReference>
<dbReference type="EMBL" id="JBBJCI010000375">
    <property type="protein sequence ID" value="KAK7231692.1"/>
    <property type="molecule type" value="Genomic_DNA"/>
</dbReference>
<evidence type="ECO:0000313" key="3">
    <source>
        <dbReference type="EMBL" id="KAK7231692.1"/>
    </source>
</evidence>
<evidence type="ECO:0000313" key="4">
    <source>
        <dbReference type="Proteomes" id="UP001363151"/>
    </source>
</evidence>
<name>A0ABR1FIV9_AURAN</name>
<dbReference type="SMART" id="SM00357">
    <property type="entry name" value="CSP"/>
    <property type="match status" value="2"/>
</dbReference>
<dbReference type="PROSITE" id="PS51857">
    <property type="entry name" value="CSD_2"/>
    <property type="match status" value="2"/>
</dbReference>
<dbReference type="PANTHER" id="PTHR42898:SF6">
    <property type="entry name" value="NADP-DEPENDENT MANNITOL DEHYDROGENASE"/>
    <property type="match status" value="1"/>
</dbReference>
<dbReference type="PRINTS" id="PR00081">
    <property type="entry name" value="GDHRDH"/>
</dbReference>
<dbReference type="InterPro" id="IPR012340">
    <property type="entry name" value="NA-bd_OB-fold"/>
</dbReference>
<gene>
    <name evidence="3" type="ORF">SO694_00123076</name>
</gene>
<dbReference type="InterPro" id="IPR036291">
    <property type="entry name" value="NAD(P)-bd_dom_sf"/>
</dbReference>
<dbReference type="Gene3D" id="3.40.50.720">
    <property type="entry name" value="NAD(P)-binding Rossmann-like Domain"/>
    <property type="match status" value="1"/>
</dbReference>
<dbReference type="PRINTS" id="PR00080">
    <property type="entry name" value="SDRFAMILY"/>
</dbReference>
<dbReference type="InterPro" id="IPR011129">
    <property type="entry name" value="CSD"/>
</dbReference>
<dbReference type="Proteomes" id="UP001363151">
    <property type="component" value="Unassembled WGS sequence"/>
</dbReference>
<dbReference type="InterPro" id="IPR002059">
    <property type="entry name" value="CSP_DNA-bd"/>
</dbReference>
<sequence>MRIALFLLVHLAAARVGPLSGKTAGVTGGSKGLGRAIVEELVAQGCTVVTCARDAAPLRDVDCIALELDVSTPAGRAKFAGACAATGGLDILVNNVGTNIRSKTEALDEDDYAFLMRARGVRRTNLESAVFLCRDCFPDLRRRRGCVVNVGSISGVTSDGTGVAYAISKAALDHLTRYLAAEWGPHGVRVNSVDPWFIRTELTAPLLADADFKAHVDARTPLRRVGEPREVAEVVAFLCSAGAGYVTGQVLVVDGGLTVNGFDYAPPPAPAAAPRVLGQVRWFAADRNYGFIVPHPAGADCFVHAGDLGAVFGPLKADDFVEFERAEYRGKPKATAVLRLSREEYVAKANAAASPSAGADELWAKARTKKLDDLPRLARVRWFEVAKKYGFLVPLEGGADHFLHLRDLEDAQAIRVGDVVTYRLAAFNGKTKACRVAKATPAAYAAATLAHEKRTVSLRDAAAEMAKLKDAPLPPKKEGDSGW</sequence>
<dbReference type="CDD" id="cd04458">
    <property type="entry name" value="CSP_CDS"/>
    <property type="match status" value="1"/>
</dbReference>
<dbReference type="Pfam" id="PF13561">
    <property type="entry name" value="adh_short_C2"/>
    <property type="match status" value="1"/>
</dbReference>
<evidence type="ECO:0000259" key="2">
    <source>
        <dbReference type="PROSITE" id="PS51857"/>
    </source>
</evidence>
<comment type="caution">
    <text evidence="3">The sequence shown here is derived from an EMBL/GenBank/DDBJ whole genome shotgun (WGS) entry which is preliminary data.</text>
</comment>
<protein>
    <submittedName>
        <fullName evidence="3">Short chain dehydrogenase</fullName>
    </submittedName>
</protein>
<dbReference type="Pfam" id="PF00313">
    <property type="entry name" value="CSD"/>
    <property type="match status" value="2"/>
</dbReference>